<evidence type="ECO:0000313" key="1">
    <source>
        <dbReference type="EMBL" id="GGN21852.1"/>
    </source>
</evidence>
<reference evidence="1" key="1">
    <citation type="journal article" date="2014" name="Int. J. Syst. Evol. Microbiol.">
        <title>Complete genome sequence of Corynebacterium casei LMG S-19264T (=DSM 44701T), isolated from a smear-ripened cheese.</title>
        <authorList>
            <consortium name="US DOE Joint Genome Institute (JGI-PGF)"/>
            <person name="Walter F."/>
            <person name="Albersmeier A."/>
            <person name="Kalinowski J."/>
            <person name="Ruckert C."/>
        </authorList>
    </citation>
    <scope>NUCLEOTIDE SEQUENCE</scope>
    <source>
        <strain evidence="1">CGMCC 4.7110</strain>
    </source>
</reference>
<dbReference type="AlphaFoldDB" id="A0A917XFW3"/>
<reference evidence="1" key="2">
    <citation type="submission" date="2020-09" db="EMBL/GenBank/DDBJ databases">
        <authorList>
            <person name="Sun Q."/>
            <person name="Zhou Y."/>
        </authorList>
    </citation>
    <scope>NUCLEOTIDE SEQUENCE</scope>
    <source>
        <strain evidence="1">CGMCC 4.7110</strain>
    </source>
</reference>
<dbReference type="RefSeq" id="WP_189265346.1">
    <property type="nucleotide sequence ID" value="NZ_BMML01000012.1"/>
</dbReference>
<accession>A0A917XFW3</accession>
<evidence type="ECO:0000313" key="2">
    <source>
        <dbReference type="Proteomes" id="UP000653411"/>
    </source>
</evidence>
<comment type="caution">
    <text evidence="1">The sequence shown here is derived from an EMBL/GenBank/DDBJ whole genome shotgun (WGS) entry which is preliminary data.</text>
</comment>
<sequence length="83" mass="8433">MLYSDIGIGIALLPGAAQLTLIPTGERVEFVLGGAELPLGCGAGRPVFSPPRAPANLPRAYAPEKVPGPTLGLLSPGGEFIQP</sequence>
<gene>
    <name evidence="1" type="ORF">GCM10011578_053280</name>
</gene>
<organism evidence="1 2">
    <name type="scientific">Streptomyces fuscichromogenes</name>
    <dbReference type="NCBI Taxonomy" id="1324013"/>
    <lineage>
        <taxon>Bacteria</taxon>
        <taxon>Bacillati</taxon>
        <taxon>Actinomycetota</taxon>
        <taxon>Actinomycetes</taxon>
        <taxon>Kitasatosporales</taxon>
        <taxon>Streptomycetaceae</taxon>
        <taxon>Streptomyces</taxon>
    </lineage>
</organism>
<protein>
    <submittedName>
        <fullName evidence="1">Uncharacterized protein</fullName>
    </submittedName>
</protein>
<proteinExistence type="predicted"/>
<dbReference type="EMBL" id="BMML01000012">
    <property type="protein sequence ID" value="GGN21852.1"/>
    <property type="molecule type" value="Genomic_DNA"/>
</dbReference>
<name>A0A917XFW3_9ACTN</name>
<dbReference type="Proteomes" id="UP000653411">
    <property type="component" value="Unassembled WGS sequence"/>
</dbReference>
<keyword evidence="2" id="KW-1185">Reference proteome</keyword>